<dbReference type="SUPFAM" id="SSF56672">
    <property type="entry name" value="DNA/RNA polymerases"/>
    <property type="match status" value="1"/>
</dbReference>
<proteinExistence type="predicted"/>
<dbReference type="GO" id="GO:0016787">
    <property type="term" value="F:hydrolase activity"/>
    <property type="evidence" value="ECO:0007669"/>
    <property type="project" value="UniProtKB-KW"/>
</dbReference>
<keyword evidence="9" id="KW-1185">Reference proteome</keyword>
<feature type="domain" description="Reverse transcriptase RNase H-like" evidence="7">
    <location>
        <begin position="18"/>
        <end position="82"/>
    </location>
</feature>
<keyword evidence="2" id="KW-0548">Nucleotidyltransferase</keyword>
<organism evidence="8 9">
    <name type="scientific">Lithospermum erythrorhizon</name>
    <name type="common">Purple gromwell</name>
    <name type="synonym">Lithospermum officinale var. erythrorhizon</name>
    <dbReference type="NCBI Taxonomy" id="34254"/>
    <lineage>
        <taxon>Eukaryota</taxon>
        <taxon>Viridiplantae</taxon>
        <taxon>Streptophyta</taxon>
        <taxon>Embryophyta</taxon>
        <taxon>Tracheophyta</taxon>
        <taxon>Spermatophyta</taxon>
        <taxon>Magnoliopsida</taxon>
        <taxon>eudicotyledons</taxon>
        <taxon>Gunneridae</taxon>
        <taxon>Pentapetalae</taxon>
        <taxon>asterids</taxon>
        <taxon>lamiids</taxon>
        <taxon>Boraginales</taxon>
        <taxon>Boraginaceae</taxon>
        <taxon>Boraginoideae</taxon>
        <taxon>Lithospermeae</taxon>
        <taxon>Lithospermum</taxon>
    </lineage>
</organism>
<evidence type="ECO:0000256" key="1">
    <source>
        <dbReference type="ARBA" id="ARBA00022679"/>
    </source>
</evidence>
<dbReference type="Pfam" id="PF17917">
    <property type="entry name" value="RT_RNaseH"/>
    <property type="match status" value="1"/>
</dbReference>
<evidence type="ECO:0000256" key="6">
    <source>
        <dbReference type="ARBA" id="ARBA00022918"/>
    </source>
</evidence>
<name>A0AAV3RDE8_LITER</name>
<evidence type="ECO:0000313" key="8">
    <source>
        <dbReference type="EMBL" id="GAA0174434.1"/>
    </source>
</evidence>
<dbReference type="Proteomes" id="UP001454036">
    <property type="component" value="Unassembled WGS sequence"/>
</dbReference>
<evidence type="ECO:0000259" key="7">
    <source>
        <dbReference type="Pfam" id="PF17917"/>
    </source>
</evidence>
<keyword evidence="3" id="KW-0540">Nuclease</keyword>
<dbReference type="PANTHER" id="PTHR48475:SF2">
    <property type="entry name" value="RIBONUCLEASE H"/>
    <property type="match status" value="1"/>
</dbReference>
<dbReference type="GO" id="GO:0003964">
    <property type="term" value="F:RNA-directed DNA polymerase activity"/>
    <property type="evidence" value="ECO:0007669"/>
    <property type="project" value="UniProtKB-KW"/>
</dbReference>
<keyword evidence="6" id="KW-0695">RNA-directed DNA polymerase</keyword>
<protein>
    <recommendedName>
        <fullName evidence="7">Reverse transcriptase RNase H-like domain-containing protein</fullName>
    </recommendedName>
</protein>
<comment type="caution">
    <text evidence="8">The sequence shown here is derived from an EMBL/GenBank/DDBJ whole genome shotgun (WGS) entry which is preliminary data.</text>
</comment>
<evidence type="ECO:0000313" key="9">
    <source>
        <dbReference type="Proteomes" id="UP001454036"/>
    </source>
</evidence>
<dbReference type="InterPro" id="IPR041373">
    <property type="entry name" value="RT_RNaseH"/>
</dbReference>
<dbReference type="PANTHER" id="PTHR48475">
    <property type="entry name" value="RIBONUCLEASE H"/>
    <property type="match status" value="1"/>
</dbReference>
<dbReference type="InterPro" id="IPR043502">
    <property type="entry name" value="DNA/RNA_pol_sf"/>
</dbReference>
<sequence>MRSTSGRALTTYGGDILQLYLIVSESELSSALIREKEMVQKPVYYGSRVMRRAETRYSLTEKMVYALIIVARKLKPYFDAHPLEEEGMNVVEEMHGGHVWKPYQWKSPDKEDPKVGDILAFCS</sequence>
<accession>A0AAV3RDE8</accession>
<dbReference type="GO" id="GO:0004519">
    <property type="term" value="F:endonuclease activity"/>
    <property type="evidence" value="ECO:0007669"/>
    <property type="project" value="UniProtKB-KW"/>
</dbReference>
<gene>
    <name evidence="8" type="ORF">LIER_27824</name>
</gene>
<dbReference type="AlphaFoldDB" id="A0AAV3RDE8"/>
<keyword evidence="5" id="KW-0378">Hydrolase</keyword>
<dbReference type="EMBL" id="BAABME010009075">
    <property type="protein sequence ID" value="GAA0174434.1"/>
    <property type="molecule type" value="Genomic_DNA"/>
</dbReference>
<evidence type="ECO:0000256" key="4">
    <source>
        <dbReference type="ARBA" id="ARBA00022759"/>
    </source>
</evidence>
<keyword evidence="4" id="KW-0255">Endonuclease</keyword>
<evidence type="ECO:0000256" key="3">
    <source>
        <dbReference type="ARBA" id="ARBA00022722"/>
    </source>
</evidence>
<keyword evidence="1" id="KW-0808">Transferase</keyword>
<reference evidence="8 9" key="1">
    <citation type="submission" date="2024-01" db="EMBL/GenBank/DDBJ databases">
        <title>The complete chloroplast genome sequence of Lithospermum erythrorhizon: insights into the phylogenetic relationship among Boraginaceae species and the maternal lineages of purple gromwells.</title>
        <authorList>
            <person name="Okada T."/>
            <person name="Watanabe K."/>
        </authorList>
    </citation>
    <scope>NUCLEOTIDE SEQUENCE [LARGE SCALE GENOMIC DNA]</scope>
</reference>
<evidence type="ECO:0000256" key="5">
    <source>
        <dbReference type="ARBA" id="ARBA00022801"/>
    </source>
</evidence>
<evidence type="ECO:0000256" key="2">
    <source>
        <dbReference type="ARBA" id="ARBA00022695"/>
    </source>
</evidence>